<dbReference type="AlphaFoldDB" id="A0A8H4AQQ8"/>
<organism evidence="2 3">
    <name type="scientific">Gigaspora margarita</name>
    <dbReference type="NCBI Taxonomy" id="4874"/>
    <lineage>
        <taxon>Eukaryota</taxon>
        <taxon>Fungi</taxon>
        <taxon>Fungi incertae sedis</taxon>
        <taxon>Mucoromycota</taxon>
        <taxon>Glomeromycotina</taxon>
        <taxon>Glomeromycetes</taxon>
        <taxon>Diversisporales</taxon>
        <taxon>Gigasporaceae</taxon>
        <taxon>Gigaspora</taxon>
    </lineage>
</organism>
<accession>A0A8H4AQQ8</accession>
<evidence type="ECO:0000313" key="3">
    <source>
        <dbReference type="Proteomes" id="UP000439903"/>
    </source>
</evidence>
<evidence type="ECO:0000259" key="1">
    <source>
        <dbReference type="PROSITE" id="PS50188"/>
    </source>
</evidence>
<dbReference type="SMART" id="SM00449">
    <property type="entry name" value="SPRY"/>
    <property type="match status" value="1"/>
</dbReference>
<dbReference type="InterPro" id="IPR043136">
    <property type="entry name" value="B30.2/SPRY_sf"/>
</dbReference>
<comment type="caution">
    <text evidence="2">The sequence shown here is derived from an EMBL/GenBank/DDBJ whole genome shotgun (WGS) entry which is preliminary data.</text>
</comment>
<dbReference type="CDD" id="cd12909">
    <property type="entry name" value="SPRY_RanBP9_10"/>
    <property type="match status" value="1"/>
</dbReference>
<dbReference type="Proteomes" id="UP000439903">
    <property type="component" value="Unassembled WGS sequence"/>
</dbReference>
<dbReference type="InterPro" id="IPR035782">
    <property type="entry name" value="SPRY_RanBP9/10"/>
</dbReference>
<proteinExistence type="predicted"/>
<protein>
    <submittedName>
        <fullName evidence="2">SPRY-domain-containing protein</fullName>
    </submittedName>
</protein>
<reference evidence="2 3" key="1">
    <citation type="journal article" date="2019" name="Environ. Microbiol.">
        <title>At the nexus of three kingdoms: the genome of the mycorrhizal fungus Gigaspora margarita provides insights into plant, endobacterial and fungal interactions.</title>
        <authorList>
            <person name="Venice F."/>
            <person name="Ghignone S."/>
            <person name="Salvioli di Fossalunga A."/>
            <person name="Amselem J."/>
            <person name="Novero M."/>
            <person name="Xianan X."/>
            <person name="Sedzielewska Toro K."/>
            <person name="Morin E."/>
            <person name="Lipzen A."/>
            <person name="Grigoriev I.V."/>
            <person name="Henrissat B."/>
            <person name="Martin F.M."/>
            <person name="Bonfante P."/>
        </authorList>
    </citation>
    <scope>NUCLEOTIDE SEQUENCE [LARGE SCALE GENOMIC DNA]</scope>
    <source>
        <strain evidence="2 3">BEG34</strain>
    </source>
</reference>
<sequence>MDLPTAWNLDDKSTYLSVDSSGLRVNYEGLGESEKETGVVRANNPIPPYCKLFYFEVDIIDEGKNKIIGIGFCEKEVDLNRMPGWDDGSWGYHGDDGNFFCRSGSGNPYGPLFSTGDTIGCCLNFKNNTVFYTKNGINLGIASRNLKGTLYPCVGLRSQGGSIEVNFGSRKFKFAATTSNDMGDEFLKNKYRAEAYYLMEKYKESFNYVNKLPKIDTSDEWTSKLLAKIIEKE</sequence>
<evidence type="ECO:0000313" key="2">
    <source>
        <dbReference type="EMBL" id="KAF0523442.1"/>
    </source>
</evidence>
<dbReference type="InterPro" id="IPR013320">
    <property type="entry name" value="ConA-like_dom_sf"/>
</dbReference>
<feature type="domain" description="B30.2/SPRY" evidence="1">
    <location>
        <begin position="1"/>
        <end position="172"/>
    </location>
</feature>
<dbReference type="InterPro" id="IPR003877">
    <property type="entry name" value="SPRY_dom"/>
</dbReference>
<gene>
    <name evidence="2" type="ORF">F8M41_015402</name>
</gene>
<dbReference type="PANTHER" id="PTHR12864">
    <property type="entry name" value="RAN BINDING PROTEIN 9-RELATED"/>
    <property type="match status" value="1"/>
</dbReference>
<dbReference type="Pfam" id="PF00622">
    <property type="entry name" value="SPRY"/>
    <property type="match status" value="1"/>
</dbReference>
<dbReference type="InterPro" id="IPR050618">
    <property type="entry name" value="Ubq-SigPath_Reg"/>
</dbReference>
<dbReference type="InterPro" id="IPR001870">
    <property type="entry name" value="B30.2/SPRY"/>
</dbReference>
<dbReference type="Gene3D" id="2.60.120.920">
    <property type="match status" value="1"/>
</dbReference>
<dbReference type="EMBL" id="WTPW01000322">
    <property type="protein sequence ID" value="KAF0523442.1"/>
    <property type="molecule type" value="Genomic_DNA"/>
</dbReference>
<name>A0A8H4AQQ8_GIGMA</name>
<dbReference type="SUPFAM" id="SSF49899">
    <property type="entry name" value="Concanavalin A-like lectins/glucanases"/>
    <property type="match status" value="1"/>
</dbReference>
<dbReference type="PROSITE" id="PS50188">
    <property type="entry name" value="B302_SPRY"/>
    <property type="match status" value="1"/>
</dbReference>
<keyword evidence="3" id="KW-1185">Reference proteome</keyword>
<dbReference type="OrthoDB" id="25503at2759"/>